<feature type="compositionally biased region" description="Polar residues" evidence="1">
    <location>
        <begin position="43"/>
        <end position="54"/>
    </location>
</feature>
<proteinExistence type="predicted"/>
<evidence type="ECO:0000256" key="1">
    <source>
        <dbReference type="SAM" id="MobiDB-lite"/>
    </source>
</evidence>
<organism evidence="2 3">
    <name type="scientific">Acrobeloides nanus</name>
    <dbReference type="NCBI Taxonomy" id="290746"/>
    <lineage>
        <taxon>Eukaryota</taxon>
        <taxon>Metazoa</taxon>
        <taxon>Ecdysozoa</taxon>
        <taxon>Nematoda</taxon>
        <taxon>Chromadorea</taxon>
        <taxon>Rhabditida</taxon>
        <taxon>Tylenchina</taxon>
        <taxon>Cephalobomorpha</taxon>
        <taxon>Cephaloboidea</taxon>
        <taxon>Cephalobidae</taxon>
        <taxon>Acrobeloides</taxon>
    </lineage>
</organism>
<keyword evidence="2" id="KW-1185">Reference proteome</keyword>
<sequence>MPISSSPELEPQGQSPTHRSDPSQPCPTTPSSKADPVPIIPSKTDQSMNHSKASVFTGREFAKPIPG</sequence>
<accession>A0A914EMQ0</accession>
<reference evidence="3" key="1">
    <citation type="submission" date="2022-11" db="UniProtKB">
        <authorList>
            <consortium name="WormBaseParasite"/>
        </authorList>
    </citation>
    <scope>IDENTIFICATION</scope>
</reference>
<feature type="compositionally biased region" description="Polar residues" evidence="1">
    <location>
        <begin position="1"/>
        <end position="17"/>
    </location>
</feature>
<dbReference type="WBParaSite" id="ACRNAN_scaffold9565.g6874.t1">
    <property type="protein sequence ID" value="ACRNAN_scaffold9565.g6874.t1"/>
    <property type="gene ID" value="ACRNAN_scaffold9565.g6874"/>
</dbReference>
<evidence type="ECO:0000313" key="3">
    <source>
        <dbReference type="WBParaSite" id="ACRNAN_scaffold9565.g6874.t1"/>
    </source>
</evidence>
<protein>
    <submittedName>
        <fullName evidence="3">Uncharacterized protein</fullName>
    </submittedName>
</protein>
<name>A0A914EMQ0_9BILA</name>
<dbReference type="AlphaFoldDB" id="A0A914EMQ0"/>
<feature type="region of interest" description="Disordered" evidence="1">
    <location>
        <begin position="1"/>
        <end position="67"/>
    </location>
</feature>
<dbReference type="Proteomes" id="UP000887540">
    <property type="component" value="Unplaced"/>
</dbReference>
<evidence type="ECO:0000313" key="2">
    <source>
        <dbReference type="Proteomes" id="UP000887540"/>
    </source>
</evidence>